<dbReference type="GO" id="GO:0008957">
    <property type="term" value="F:phenylacetaldehyde dehydrogenase (NAD+) activity"/>
    <property type="evidence" value="ECO:0007669"/>
    <property type="project" value="UniProtKB-EC"/>
</dbReference>
<sequence length="460" mass="48722">MSYESHESSELQVLNPATEEVVATVPAATAQDVDAAVVRASEAQSRWAALAPADRARALRRFAAVVDEHLEELARLEVTEAGHTIGNARWEAGNVRDLLDYSAGGVERLSGRQIPVPGGLDVTLLEPLGVVGVIAPWNFPMPIAAWGTAPALAAGNAVILKPAETTPLTALRLAELAPEAGLPEHLFQVLPGEGPVAGNALVEHPGVAKIVFTGSTRVGKQIMAKCADRVKRVTLELGGKSPNIVFADADIEAAALSAPMSFLDNSGQDCCARTRILVQRTAYDRFLELLAPAVESVVVGDPADEKSQMGPLISKAQLERVRSYVPADAEGIHGKVPDGPGFWFAPTVLTDIDPHARVAVEEVFGPVAVVLPFEDEADAVRLANATEYGLSGSIWTRDVGRALRVSQAVRAGNLSVNSHSSVRYWTPFGGYQQSGLGRELGPDALTAFTETKNVFISTEA</sequence>
<dbReference type="PROSITE" id="PS00070">
    <property type="entry name" value="ALDEHYDE_DEHYDR_CYS"/>
    <property type="match status" value="1"/>
</dbReference>
<dbReference type="PATRIC" id="fig|1716141.3.peg.4895"/>
<organism evidence="6 7">
    <name type="scientific">Streptomyces jeddahensis</name>
    <dbReference type="NCBI Taxonomy" id="1716141"/>
    <lineage>
        <taxon>Bacteria</taxon>
        <taxon>Bacillati</taxon>
        <taxon>Actinomycetota</taxon>
        <taxon>Actinomycetes</taxon>
        <taxon>Kitasatosporales</taxon>
        <taxon>Streptomycetaceae</taxon>
        <taxon>Streptomyces</taxon>
    </lineage>
</organism>
<dbReference type="PROSITE" id="PS00687">
    <property type="entry name" value="ALDEHYDE_DEHYDR_GLU"/>
    <property type="match status" value="1"/>
</dbReference>
<name>A0A177HP03_9ACTN</name>
<dbReference type="SUPFAM" id="SSF53720">
    <property type="entry name" value="ALDH-like"/>
    <property type="match status" value="1"/>
</dbReference>
<dbReference type="OrthoDB" id="6882680at2"/>
<gene>
    <name evidence="6" type="primary">feaB</name>
    <name evidence="6" type="ORF">STSP_46560</name>
</gene>
<evidence type="ECO:0000256" key="2">
    <source>
        <dbReference type="ARBA" id="ARBA00023002"/>
    </source>
</evidence>
<dbReference type="RefSeq" id="WP_067281252.1">
    <property type="nucleotide sequence ID" value="NZ_LOHS01000097.1"/>
</dbReference>
<feature type="domain" description="Aldehyde dehydrogenase" evidence="5">
    <location>
        <begin position="6"/>
        <end position="454"/>
    </location>
</feature>
<dbReference type="InterPro" id="IPR016163">
    <property type="entry name" value="Ald_DH_C"/>
</dbReference>
<evidence type="ECO:0000256" key="3">
    <source>
        <dbReference type="PROSITE-ProRule" id="PRU10007"/>
    </source>
</evidence>
<dbReference type="FunFam" id="3.40.605.10:FF:000007">
    <property type="entry name" value="NAD/NADP-dependent betaine aldehyde dehydrogenase"/>
    <property type="match status" value="1"/>
</dbReference>
<dbReference type="EC" id="1.2.1.39" evidence="6"/>
<keyword evidence="2 4" id="KW-0560">Oxidoreductase</keyword>
<protein>
    <submittedName>
        <fullName evidence="6">Phenylacetaldehyde dehydrogenase</fullName>
        <ecNumber evidence="6">1.2.1.39</ecNumber>
    </submittedName>
</protein>
<dbReference type="Pfam" id="PF00171">
    <property type="entry name" value="Aldedh"/>
    <property type="match status" value="1"/>
</dbReference>
<comment type="similarity">
    <text evidence="1 4">Belongs to the aldehyde dehydrogenase family.</text>
</comment>
<dbReference type="EMBL" id="LOHS01000097">
    <property type="protein sequence ID" value="OAH11934.1"/>
    <property type="molecule type" value="Genomic_DNA"/>
</dbReference>
<dbReference type="InterPro" id="IPR016162">
    <property type="entry name" value="Ald_DH_N"/>
</dbReference>
<dbReference type="Proteomes" id="UP000077381">
    <property type="component" value="Unassembled WGS sequence"/>
</dbReference>
<dbReference type="PANTHER" id="PTHR11699">
    <property type="entry name" value="ALDEHYDE DEHYDROGENASE-RELATED"/>
    <property type="match status" value="1"/>
</dbReference>
<dbReference type="InterPro" id="IPR016160">
    <property type="entry name" value="Ald_DH_CS_CYS"/>
</dbReference>
<evidence type="ECO:0000313" key="6">
    <source>
        <dbReference type="EMBL" id="OAH11934.1"/>
    </source>
</evidence>
<evidence type="ECO:0000259" key="5">
    <source>
        <dbReference type="Pfam" id="PF00171"/>
    </source>
</evidence>
<evidence type="ECO:0000313" key="7">
    <source>
        <dbReference type="Proteomes" id="UP000077381"/>
    </source>
</evidence>
<feature type="active site" evidence="3">
    <location>
        <position position="236"/>
    </location>
</feature>
<dbReference type="InterPro" id="IPR016161">
    <property type="entry name" value="Ald_DH/histidinol_DH"/>
</dbReference>
<accession>A0A177HP03</accession>
<dbReference type="STRING" id="1716141.STSP_46560"/>
<evidence type="ECO:0000256" key="1">
    <source>
        <dbReference type="ARBA" id="ARBA00009986"/>
    </source>
</evidence>
<keyword evidence="7" id="KW-1185">Reference proteome</keyword>
<dbReference type="Gene3D" id="3.40.605.10">
    <property type="entry name" value="Aldehyde Dehydrogenase, Chain A, domain 1"/>
    <property type="match status" value="1"/>
</dbReference>
<reference evidence="6 7" key="1">
    <citation type="submission" date="2015-12" db="EMBL/GenBank/DDBJ databases">
        <title>Genome sequence of Streptomyces sp. G25.</title>
        <authorList>
            <person name="Poehlein A."/>
            <person name="Roettig A."/>
            <person name="Hiessl S."/>
            <person name="Hauschild P."/>
            <person name="Schauer J."/>
            <person name="Madkour M.H."/>
            <person name="Al-Ansari A.M."/>
            <person name="Almakishah N.H."/>
            <person name="Steinbuechel A."/>
            <person name="Daniel R."/>
        </authorList>
    </citation>
    <scope>NUCLEOTIDE SEQUENCE [LARGE SCALE GENOMIC DNA]</scope>
    <source>
        <strain evidence="7">G25(2015)</strain>
    </source>
</reference>
<evidence type="ECO:0000256" key="4">
    <source>
        <dbReference type="RuleBase" id="RU003345"/>
    </source>
</evidence>
<dbReference type="Gene3D" id="3.40.309.10">
    <property type="entry name" value="Aldehyde Dehydrogenase, Chain A, domain 2"/>
    <property type="match status" value="1"/>
</dbReference>
<comment type="caution">
    <text evidence="6">The sequence shown here is derived from an EMBL/GenBank/DDBJ whole genome shotgun (WGS) entry which is preliminary data.</text>
</comment>
<dbReference type="InterPro" id="IPR015590">
    <property type="entry name" value="Aldehyde_DH_dom"/>
</dbReference>
<dbReference type="InterPro" id="IPR029510">
    <property type="entry name" value="Ald_DH_CS_GLU"/>
</dbReference>
<proteinExistence type="inferred from homology"/>
<dbReference type="AlphaFoldDB" id="A0A177HP03"/>